<feature type="compositionally biased region" description="Basic and acidic residues" evidence="1">
    <location>
        <begin position="527"/>
        <end position="539"/>
    </location>
</feature>
<dbReference type="AlphaFoldDB" id="A0A0G4F660"/>
<proteinExistence type="predicted"/>
<gene>
    <name evidence="2" type="ORF">Cvel_15235</name>
</gene>
<feature type="compositionally biased region" description="Acidic residues" evidence="1">
    <location>
        <begin position="540"/>
        <end position="581"/>
    </location>
</feature>
<evidence type="ECO:0000256" key="1">
    <source>
        <dbReference type="SAM" id="MobiDB-lite"/>
    </source>
</evidence>
<protein>
    <submittedName>
        <fullName evidence="2">Uncharacterized protein</fullName>
    </submittedName>
</protein>
<dbReference type="VEuPathDB" id="CryptoDB:Cvel_15235"/>
<reference evidence="2" key="1">
    <citation type="submission" date="2014-11" db="EMBL/GenBank/DDBJ databases">
        <authorList>
            <person name="Otto D Thomas"/>
            <person name="Naeem Raeece"/>
        </authorList>
    </citation>
    <scope>NUCLEOTIDE SEQUENCE</scope>
</reference>
<evidence type="ECO:0000313" key="2">
    <source>
        <dbReference type="EMBL" id="CEM07439.1"/>
    </source>
</evidence>
<name>A0A0G4F660_9ALVE</name>
<accession>A0A0G4F660</accession>
<organism evidence="2">
    <name type="scientific">Chromera velia CCMP2878</name>
    <dbReference type="NCBI Taxonomy" id="1169474"/>
    <lineage>
        <taxon>Eukaryota</taxon>
        <taxon>Sar</taxon>
        <taxon>Alveolata</taxon>
        <taxon>Colpodellida</taxon>
        <taxon>Chromeraceae</taxon>
        <taxon>Chromera</taxon>
    </lineage>
</organism>
<feature type="compositionally biased region" description="Basic and acidic residues" evidence="1">
    <location>
        <begin position="416"/>
        <end position="434"/>
    </location>
</feature>
<feature type="compositionally biased region" description="Basic and acidic residues" evidence="1">
    <location>
        <begin position="584"/>
        <end position="596"/>
    </location>
</feature>
<sequence length="827" mass="90570">MRTSVPLQDLLRRIKYIQSRIRYCTVQHSAEVPYNRFHIEEWRPNPYLKVKWRFKKDRRVSRGSITKKISPLHGSEPDLPDPAVVPARDLPKVIRDAVSKGGRGHNRLFWQQMVNQIREHRDVLPVQALSVCLSSLVAADYRSTDLMRLLQRGFVEDADQMTLKECVDVATSYAHFNCLSKALMVALENRVTHLVSETLDDEEGNPSGIPLVSSCLASLLSAFAELDYLKPPLFLLSAQVLSRHPASCSGADLSKMLPAFARFARHLEESSSVSEADRGETVRELTKGAEGALIDFCNGLSDPDGGVGGEKDGFKDPVEAVRGLGSLLASLVHLRTASRHPLSYGDVDRGGVGGGEAYRKLVLQITRRMRSFDEGGQLQLQDPLQTAGELGAEPCQPRFPSSYLKGTGRALQAIVEQREEGELGGRGKREEKKRGGGRPSPSFSLSEKEEAEEEGGEEGWSPFPVPLEARSLQIDPCFLLRREKEEEEEGGGDGQGREGGAMESVGAWGGSREEMGGGKGGEAAETAGRRKEDGDKDENTDSEDEQGEEEKEEREGEEEDEEEEDEGVDEEEEEEEEEEANEGLYERLKGGNREHIFSPGADGRGGMLPVSPSYTQKQSKMHTAVEIVVLAILQRVRNQPFPLEEAPKRISIPANWARFGFDFSDTNAFTAPFRAGLSGVPLFTEEERRFVSRLKDFLSVTRASGMSPTALTGAAELLGLEAAGRSGRLGGKVPGVVTEGGLDGSGRFAFACLSAEAVKKMSSMSVEETYRLNLSLKAVGGYSVEPYLGHALKRSRLRVAKAARRGVLPIYSVAEKSFESVGVKALS</sequence>
<dbReference type="EMBL" id="CDMZ01000128">
    <property type="protein sequence ID" value="CEM07439.1"/>
    <property type="molecule type" value="Genomic_DNA"/>
</dbReference>
<feature type="region of interest" description="Disordered" evidence="1">
    <location>
        <begin position="416"/>
        <end position="608"/>
    </location>
</feature>